<evidence type="ECO:0000256" key="4">
    <source>
        <dbReference type="SAM" id="SignalP"/>
    </source>
</evidence>
<dbReference type="SUPFAM" id="SSF48452">
    <property type="entry name" value="TPR-like"/>
    <property type="match status" value="1"/>
</dbReference>
<dbReference type="InterPro" id="IPR019734">
    <property type="entry name" value="TPR_rpt"/>
</dbReference>
<dbReference type="PANTHER" id="PTHR44858:SF1">
    <property type="entry name" value="UDP-N-ACETYLGLUCOSAMINE--PEPTIDE N-ACETYLGLUCOSAMINYLTRANSFERASE SPINDLY-RELATED"/>
    <property type="match status" value="1"/>
</dbReference>
<dbReference type="AlphaFoldDB" id="A0A858SRU0"/>
<dbReference type="KEGG" id="rpon:G3256_05810"/>
<feature type="signal peptide" evidence="4">
    <location>
        <begin position="1"/>
        <end position="27"/>
    </location>
</feature>
<keyword evidence="6" id="KW-1185">Reference proteome</keyword>
<evidence type="ECO:0000256" key="1">
    <source>
        <dbReference type="ARBA" id="ARBA00022737"/>
    </source>
</evidence>
<dbReference type="PROSITE" id="PS50005">
    <property type="entry name" value="TPR"/>
    <property type="match status" value="2"/>
</dbReference>
<keyword evidence="4" id="KW-0732">Signal</keyword>
<dbReference type="SMART" id="SM00028">
    <property type="entry name" value="TPR"/>
    <property type="match status" value="3"/>
</dbReference>
<evidence type="ECO:0000313" key="5">
    <source>
        <dbReference type="EMBL" id="QJF50707.1"/>
    </source>
</evidence>
<proteinExistence type="predicted"/>
<evidence type="ECO:0000256" key="2">
    <source>
        <dbReference type="ARBA" id="ARBA00022803"/>
    </source>
</evidence>
<dbReference type="Proteomes" id="UP000503308">
    <property type="component" value="Chromosome"/>
</dbReference>
<gene>
    <name evidence="5" type="ORF">G3256_05810</name>
</gene>
<dbReference type="GO" id="GO:0009279">
    <property type="term" value="C:cell outer membrane"/>
    <property type="evidence" value="ECO:0007669"/>
    <property type="project" value="TreeGrafter"/>
</dbReference>
<reference evidence="5 6" key="1">
    <citation type="submission" date="2020-02" db="EMBL/GenBank/DDBJ databases">
        <title>Genome sequence of Roseobacter ponti.</title>
        <authorList>
            <person name="Hollensteiner J."/>
            <person name="Schneider D."/>
            <person name="Poehlein A."/>
            <person name="Daniel R."/>
        </authorList>
    </citation>
    <scope>NUCLEOTIDE SEQUENCE [LARGE SCALE GENOMIC DNA]</scope>
    <source>
        <strain evidence="5 6">DSM 106830</strain>
    </source>
</reference>
<dbReference type="Pfam" id="PF13432">
    <property type="entry name" value="TPR_16"/>
    <property type="match status" value="1"/>
</dbReference>
<keyword evidence="2 3" id="KW-0802">TPR repeat</keyword>
<dbReference type="RefSeq" id="WP_169639922.1">
    <property type="nucleotide sequence ID" value="NZ_CP048788.1"/>
</dbReference>
<feature type="chain" id="PRO_5032479684" evidence="4">
    <location>
        <begin position="28"/>
        <end position="185"/>
    </location>
</feature>
<dbReference type="InterPro" id="IPR050498">
    <property type="entry name" value="Ycf3"/>
</dbReference>
<evidence type="ECO:0000256" key="3">
    <source>
        <dbReference type="PROSITE-ProRule" id="PRU00339"/>
    </source>
</evidence>
<dbReference type="EMBL" id="CP048788">
    <property type="protein sequence ID" value="QJF50707.1"/>
    <property type="molecule type" value="Genomic_DNA"/>
</dbReference>
<dbReference type="Gene3D" id="1.25.40.10">
    <property type="entry name" value="Tetratricopeptide repeat domain"/>
    <property type="match status" value="1"/>
</dbReference>
<feature type="repeat" description="TPR" evidence="3">
    <location>
        <begin position="133"/>
        <end position="166"/>
    </location>
</feature>
<accession>A0A858SRU0</accession>
<name>A0A858SRU0_9RHOB</name>
<dbReference type="InterPro" id="IPR011990">
    <property type="entry name" value="TPR-like_helical_dom_sf"/>
</dbReference>
<dbReference type="PANTHER" id="PTHR44858">
    <property type="entry name" value="TETRATRICOPEPTIDE REPEAT PROTEIN 6"/>
    <property type="match status" value="1"/>
</dbReference>
<sequence length="185" mass="20563">MSIKSINLKSVVAALLAVFVLSVPSQAQDRASELLRELSEAPESEAGRLDRELSLIWDRSGSASMDLLLRRGREALEEDDNRRAIEHLSALTDHAPDFAEGWHARATAYYRAGLYGPALEDLRRALALNPSNYNAIFGLGVMLREFGDEERAAAAFDRVLELNPHHENAQTAIEQLRREGIGRTL</sequence>
<keyword evidence="1" id="KW-0677">Repeat</keyword>
<feature type="repeat" description="TPR" evidence="3">
    <location>
        <begin position="99"/>
        <end position="132"/>
    </location>
</feature>
<dbReference type="GO" id="GO:0046813">
    <property type="term" value="P:receptor-mediated virion attachment to host cell"/>
    <property type="evidence" value="ECO:0007669"/>
    <property type="project" value="TreeGrafter"/>
</dbReference>
<organism evidence="5 6">
    <name type="scientific">Roseobacter ponti</name>
    <dbReference type="NCBI Taxonomy" id="1891787"/>
    <lineage>
        <taxon>Bacteria</taxon>
        <taxon>Pseudomonadati</taxon>
        <taxon>Pseudomonadota</taxon>
        <taxon>Alphaproteobacteria</taxon>
        <taxon>Rhodobacterales</taxon>
        <taxon>Roseobacteraceae</taxon>
        <taxon>Roseobacter</taxon>
    </lineage>
</organism>
<protein>
    <submittedName>
        <fullName evidence="5">Tetratricopeptide repeat protein</fullName>
    </submittedName>
</protein>
<evidence type="ECO:0000313" key="6">
    <source>
        <dbReference type="Proteomes" id="UP000503308"/>
    </source>
</evidence>